<dbReference type="OrthoDB" id="2745134at2759"/>
<organism evidence="2 3">
    <name type="scientific">Wolfiporia cocos (strain MD-104)</name>
    <name type="common">Brown rot fungus</name>
    <dbReference type="NCBI Taxonomy" id="742152"/>
    <lineage>
        <taxon>Eukaryota</taxon>
        <taxon>Fungi</taxon>
        <taxon>Dikarya</taxon>
        <taxon>Basidiomycota</taxon>
        <taxon>Agaricomycotina</taxon>
        <taxon>Agaricomycetes</taxon>
        <taxon>Polyporales</taxon>
        <taxon>Phaeolaceae</taxon>
        <taxon>Wolfiporia</taxon>
    </lineage>
</organism>
<sequence>MSGMGQVARADASYFLEGSYFYVALEVVLCYDYLLTFTQEVEHVWHQRVTGANIIFMVNRYASLIFINIPQLQSHCPGINLVRGVMFSW</sequence>
<protein>
    <recommendedName>
        <fullName evidence="1">DUF6533 domain-containing protein</fullName>
    </recommendedName>
</protein>
<reference evidence="2 3" key="1">
    <citation type="journal article" date="2012" name="Science">
        <title>The Paleozoic origin of enzymatic lignin decomposition reconstructed from 31 fungal genomes.</title>
        <authorList>
            <person name="Floudas D."/>
            <person name="Binder M."/>
            <person name="Riley R."/>
            <person name="Barry K."/>
            <person name="Blanchette R.A."/>
            <person name="Henrissat B."/>
            <person name="Martinez A.T."/>
            <person name="Otillar R."/>
            <person name="Spatafora J.W."/>
            <person name="Yadav J.S."/>
            <person name="Aerts A."/>
            <person name="Benoit I."/>
            <person name="Boyd A."/>
            <person name="Carlson A."/>
            <person name="Copeland A."/>
            <person name="Coutinho P.M."/>
            <person name="de Vries R.P."/>
            <person name="Ferreira P."/>
            <person name="Findley K."/>
            <person name="Foster B."/>
            <person name="Gaskell J."/>
            <person name="Glotzer D."/>
            <person name="Gorecki P."/>
            <person name="Heitman J."/>
            <person name="Hesse C."/>
            <person name="Hori C."/>
            <person name="Igarashi K."/>
            <person name="Jurgens J.A."/>
            <person name="Kallen N."/>
            <person name="Kersten P."/>
            <person name="Kohler A."/>
            <person name="Kuees U."/>
            <person name="Kumar T.K.A."/>
            <person name="Kuo A."/>
            <person name="LaButti K."/>
            <person name="Larrondo L.F."/>
            <person name="Lindquist E."/>
            <person name="Ling A."/>
            <person name="Lombard V."/>
            <person name="Lucas S."/>
            <person name="Lundell T."/>
            <person name="Martin R."/>
            <person name="McLaughlin D.J."/>
            <person name="Morgenstern I."/>
            <person name="Morin E."/>
            <person name="Murat C."/>
            <person name="Nagy L.G."/>
            <person name="Nolan M."/>
            <person name="Ohm R.A."/>
            <person name="Patyshakuliyeva A."/>
            <person name="Rokas A."/>
            <person name="Ruiz-Duenas F.J."/>
            <person name="Sabat G."/>
            <person name="Salamov A."/>
            <person name="Samejima M."/>
            <person name="Schmutz J."/>
            <person name="Slot J.C."/>
            <person name="St John F."/>
            <person name="Stenlid J."/>
            <person name="Sun H."/>
            <person name="Sun S."/>
            <person name="Syed K."/>
            <person name="Tsang A."/>
            <person name="Wiebenga A."/>
            <person name="Young D."/>
            <person name="Pisabarro A."/>
            <person name="Eastwood D.C."/>
            <person name="Martin F."/>
            <person name="Cullen D."/>
            <person name="Grigoriev I.V."/>
            <person name="Hibbett D.S."/>
        </authorList>
    </citation>
    <scope>NUCLEOTIDE SEQUENCE [LARGE SCALE GENOMIC DNA]</scope>
    <source>
        <strain evidence="2 3">MD-104</strain>
    </source>
</reference>
<evidence type="ECO:0000259" key="1">
    <source>
        <dbReference type="Pfam" id="PF20151"/>
    </source>
</evidence>
<dbReference type="AlphaFoldDB" id="A0A2H3J3I4"/>
<name>A0A2H3J3I4_WOLCO</name>
<dbReference type="Pfam" id="PF20151">
    <property type="entry name" value="DUF6533"/>
    <property type="match status" value="1"/>
</dbReference>
<dbReference type="InterPro" id="IPR045340">
    <property type="entry name" value="DUF6533"/>
</dbReference>
<keyword evidence="3" id="KW-1185">Reference proteome</keyword>
<evidence type="ECO:0000313" key="2">
    <source>
        <dbReference type="EMBL" id="PCH36255.1"/>
    </source>
</evidence>
<feature type="domain" description="DUF6533" evidence="1">
    <location>
        <begin position="20"/>
        <end position="65"/>
    </location>
</feature>
<feature type="non-terminal residue" evidence="2">
    <location>
        <position position="89"/>
    </location>
</feature>
<proteinExistence type="predicted"/>
<dbReference type="EMBL" id="KB467876">
    <property type="protein sequence ID" value="PCH36255.1"/>
    <property type="molecule type" value="Genomic_DNA"/>
</dbReference>
<evidence type="ECO:0000313" key="3">
    <source>
        <dbReference type="Proteomes" id="UP000218811"/>
    </source>
</evidence>
<accession>A0A2H3J3I4</accession>
<dbReference type="Proteomes" id="UP000218811">
    <property type="component" value="Unassembled WGS sequence"/>
</dbReference>
<gene>
    <name evidence="2" type="ORF">WOLCODRAFT_126908</name>
</gene>